<dbReference type="EC" id="2.4.1.18" evidence="5 11"/>
<comment type="pathway">
    <text evidence="3">Glycan biosynthesis; glycogen biosynthesis.</text>
</comment>
<comment type="caution">
    <text evidence="14">The sequence shown here is derived from an EMBL/GenBank/DDBJ whole genome shotgun (WGS) entry which is preliminary data.</text>
</comment>
<dbReference type="Gene3D" id="2.60.40.1180">
    <property type="entry name" value="Golgi alpha-mannosidase II"/>
    <property type="match status" value="1"/>
</dbReference>
<accession>A0A415PDW4</accession>
<dbReference type="SUPFAM" id="SSF51011">
    <property type="entry name" value="Glycosyl hydrolase domain"/>
    <property type="match status" value="1"/>
</dbReference>
<evidence type="ECO:0000256" key="4">
    <source>
        <dbReference type="ARBA" id="ARBA00009000"/>
    </source>
</evidence>
<dbReference type="Gene3D" id="3.20.20.80">
    <property type="entry name" value="Glycosidases"/>
    <property type="match status" value="1"/>
</dbReference>
<evidence type="ECO:0000256" key="1">
    <source>
        <dbReference type="ARBA" id="ARBA00000826"/>
    </source>
</evidence>
<dbReference type="GO" id="GO:0005978">
    <property type="term" value="P:glycogen biosynthetic process"/>
    <property type="evidence" value="ECO:0007669"/>
    <property type="project" value="UniProtKB-UniRule"/>
</dbReference>
<evidence type="ECO:0000313" key="14">
    <source>
        <dbReference type="EMBL" id="RHM10934.1"/>
    </source>
</evidence>
<dbReference type="AlphaFoldDB" id="A0A415PDW4"/>
<name>A0A415PDW4_9FIRM</name>
<dbReference type="InterPro" id="IPR006407">
    <property type="entry name" value="GlgB"/>
</dbReference>
<evidence type="ECO:0000256" key="9">
    <source>
        <dbReference type="ARBA" id="ARBA00023056"/>
    </source>
</evidence>
<evidence type="ECO:0000256" key="3">
    <source>
        <dbReference type="ARBA" id="ARBA00004964"/>
    </source>
</evidence>
<dbReference type="SMART" id="SM00642">
    <property type="entry name" value="Aamy"/>
    <property type="match status" value="1"/>
</dbReference>
<reference evidence="14 15" key="1">
    <citation type="submission" date="2018-08" db="EMBL/GenBank/DDBJ databases">
        <title>A genome reference for cultivated species of the human gut microbiota.</title>
        <authorList>
            <person name="Zou Y."/>
            <person name="Xue W."/>
            <person name="Luo G."/>
        </authorList>
    </citation>
    <scope>NUCLEOTIDE SEQUENCE [LARGE SCALE GENOMIC DNA]</scope>
    <source>
        <strain evidence="14 15">AF35-6BH</strain>
    </source>
</reference>
<dbReference type="InterPro" id="IPR014756">
    <property type="entry name" value="Ig_E-set"/>
</dbReference>
<dbReference type="GO" id="GO:0005829">
    <property type="term" value="C:cytosol"/>
    <property type="evidence" value="ECO:0007669"/>
    <property type="project" value="TreeGrafter"/>
</dbReference>
<dbReference type="GO" id="GO:0004553">
    <property type="term" value="F:hydrolase activity, hydrolyzing O-glycosyl compounds"/>
    <property type="evidence" value="ECO:0007669"/>
    <property type="project" value="InterPro"/>
</dbReference>
<evidence type="ECO:0000256" key="12">
    <source>
        <dbReference type="PIRSR" id="PIRSR000463-1"/>
    </source>
</evidence>
<sequence length="616" mass="72216">MKQLKLTEYYQGNDIHAYEIFGAHLCVERNKKGVRFTTYAPHAQSVQVIGSFNDWSCEGHEMKRKDERGVWSIFIAGVCEGDMYKYRVTQATGRVVDKMDPYAFYSELRPNTASIVADLDAMKWSDQKWLDKRSINMDKPLNIYEIHLGSWKKNSDQEWVNYAEIADELIAYLKAHYFTHVELMPLNEYPFDGSWGYQCSGYFSATSRYGSVHDLQTLINKLHKANIGVIMDFVPVHFVRDDFSLSYFDGTPLYEYEKAVDADSQWGTANFNLWREEVRSFLMSAASFWIDKYHVDGLRMDAISNVIHWHGNKDLGENEGALHFIKRMNYNLHHSYPGVMLIAEDSSDFPKVTAPTIDGGLGFDYKWDLGWMNDTLKYLEKDPVYRKWHHNDITFSMAYFYSEKFIMEFSHDEVVHGKKTIVDKIWGTYEEKFKQLRTLYLYMFTHPGKKLNFMGNELAHFREWDETKECDWTLLNYPIHDAFNRYFARLGKLYTSIPALYENDYDWQSFEWIDADNADQNLFSYMRKSEQGIYIVILNFSPNRYDAHAFGVPMKGVYHEILNTESEMYGGNVHELKKYKSVKEECNAKEQSIRVDVPAFGGVLLEHKLRAKKGKE</sequence>
<dbReference type="OrthoDB" id="9800174at2"/>
<dbReference type="SUPFAM" id="SSF81296">
    <property type="entry name" value="E set domains"/>
    <property type="match status" value="1"/>
</dbReference>
<feature type="active site" description="Nucleophile" evidence="12">
    <location>
        <position position="301"/>
    </location>
</feature>
<keyword evidence="10" id="KW-0119">Carbohydrate metabolism</keyword>
<dbReference type="GO" id="GO:0003844">
    <property type="term" value="F:1,4-alpha-glucan branching enzyme activity"/>
    <property type="evidence" value="ECO:0007669"/>
    <property type="project" value="UniProtKB-UniRule"/>
</dbReference>
<proteinExistence type="inferred from homology"/>
<organism evidence="14 15">
    <name type="scientific">Amedibacillus dolichus</name>
    <dbReference type="NCBI Taxonomy" id="31971"/>
    <lineage>
        <taxon>Bacteria</taxon>
        <taxon>Bacillati</taxon>
        <taxon>Bacillota</taxon>
        <taxon>Erysipelotrichia</taxon>
        <taxon>Erysipelotrichales</taxon>
        <taxon>Erysipelotrichaceae</taxon>
        <taxon>Amedibacillus</taxon>
    </lineage>
</organism>
<dbReference type="Proteomes" id="UP000284868">
    <property type="component" value="Unassembled WGS sequence"/>
</dbReference>
<gene>
    <name evidence="14" type="ORF">DWZ83_05905</name>
</gene>
<keyword evidence="6" id="KW-0321">Glycogen metabolism</keyword>
<dbReference type="InterPro" id="IPR013780">
    <property type="entry name" value="Glyco_hydro_b"/>
</dbReference>
<dbReference type="InterPro" id="IPR006048">
    <property type="entry name" value="A-amylase/branching_C"/>
</dbReference>
<dbReference type="EMBL" id="QRPK01000024">
    <property type="protein sequence ID" value="RHM10934.1"/>
    <property type="molecule type" value="Genomic_DNA"/>
</dbReference>
<dbReference type="NCBIfam" id="NF003811">
    <property type="entry name" value="PRK05402.1"/>
    <property type="match status" value="1"/>
</dbReference>
<dbReference type="PIRSF" id="PIRSF000463">
    <property type="entry name" value="GlgB"/>
    <property type="match status" value="1"/>
</dbReference>
<dbReference type="InterPro" id="IPR013783">
    <property type="entry name" value="Ig-like_fold"/>
</dbReference>
<dbReference type="RefSeq" id="WP_118365573.1">
    <property type="nucleotide sequence ID" value="NZ_QRPK01000024.1"/>
</dbReference>
<keyword evidence="7" id="KW-0328">Glycosyltransferase</keyword>
<evidence type="ECO:0000256" key="8">
    <source>
        <dbReference type="ARBA" id="ARBA00022679"/>
    </source>
</evidence>
<dbReference type="Pfam" id="PF02806">
    <property type="entry name" value="Alpha-amylase_C"/>
    <property type="match status" value="1"/>
</dbReference>
<dbReference type="CDD" id="cd02855">
    <property type="entry name" value="E_set_GBE_prok_N"/>
    <property type="match status" value="1"/>
</dbReference>
<evidence type="ECO:0000256" key="5">
    <source>
        <dbReference type="ARBA" id="ARBA00012541"/>
    </source>
</evidence>
<feature type="domain" description="Glycosyl hydrolase family 13 catalytic" evidence="13">
    <location>
        <begin position="145"/>
        <end position="489"/>
    </location>
</feature>
<comment type="function">
    <text evidence="2">Catalyzes the formation of the alpha-1,6-glucosidic linkages in glycogen by scission of a 1,4-alpha-linked oligosaccharide from growing alpha-1,4-glucan chains and the subsequent attachment of the oligosaccharide to the alpha-1,6 position.</text>
</comment>
<dbReference type="SUPFAM" id="SSF51445">
    <property type="entry name" value="(Trans)glycosidases"/>
    <property type="match status" value="1"/>
</dbReference>
<comment type="similarity">
    <text evidence="4">Belongs to the glycosyl hydrolase 13 family. GlgB subfamily.</text>
</comment>
<dbReference type="InterPro" id="IPR004193">
    <property type="entry name" value="Glyco_hydro_13_N"/>
</dbReference>
<evidence type="ECO:0000256" key="10">
    <source>
        <dbReference type="ARBA" id="ARBA00023277"/>
    </source>
</evidence>
<feature type="active site" description="Proton donor" evidence="12">
    <location>
        <position position="344"/>
    </location>
</feature>
<dbReference type="GO" id="GO:0043169">
    <property type="term" value="F:cation binding"/>
    <property type="evidence" value="ECO:0007669"/>
    <property type="project" value="InterPro"/>
</dbReference>
<evidence type="ECO:0000256" key="6">
    <source>
        <dbReference type="ARBA" id="ARBA00022600"/>
    </source>
</evidence>
<evidence type="ECO:0000256" key="11">
    <source>
        <dbReference type="NCBIfam" id="TIGR01515"/>
    </source>
</evidence>
<dbReference type="UniPathway" id="UPA00164"/>
<dbReference type="InterPro" id="IPR017853">
    <property type="entry name" value="GH"/>
</dbReference>
<evidence type="ECO:0000313" key="15">
    <source>
        <dbReference type="Proteomes" id="UP000284868"/>
    </source>
</evidence>
<dbReference type="Pfam" id="PF00128">
    <property type="entry name" value="Alpha-amylase"/>
    <property type="match status" value="2"/>
</dbReference>
<dbReference type="Gene3D" id="2.60.40.10">
    <property type="entry name" value="Immunoglobulins"/>
    <property type="match status" value="1"/>
</dbReference>
<dbReference type="InterPro" id="IPR044143">
    <property type="entry name" value="GlgB_N_E_set_prok"/>
</dbReference>
<dbReference type="Pfam" id="PF02922">
    <property type="entry name" value="CBM_48"/>
    <property type="match status" value="1"/>
</dbReference>
<keyword evidence="15" id="KW-1185">Reference proteome</keyword>
<dbReference type="CDD" id="cd11322">
    <property type="entry name" value="AmyAc_Glg_BE"/>
    <property type="match status" value="1"/>
</dbReference>
<evidence type="ECO:0000259" key="13">
    <source>
        <dbReference type="SMART" id="SM00642"/>
    </source>
</evidence>
<dbReference type="PANTHER" id="PTHR43651:SF3">
    <property type="entry name" value="1,4-ALPHA-GLUCAN-BRANCHING ENZYME"/>
    <property type="match status" value="1"/>
</dbReference>
<dbReference type="NCBIfam" id="NF008967">
    <property type="entry name" value="PRK12313.1"/>
    <property type="match status" value="1"/>
</dbReference>
<dbReference type="NCBIfam" id="TIGR01515">
    <property type="entry name" value="branching_enzym"/>
    <property type="match status" value="1"/>
</dbReference>
<keyword evidence="8" id="KW-0808">Transferase</keyword>
<dbReference type="InterPro" id="IPR006047">
    <property type="entry name" value="GH13_cat_dom"/>
</dbReference>
<protein>
    <recommendedName>
        <fullName evidence="5 11">1,4-alpha-glucan branching enzyme</fullName>
        <ecNumber evidence="5 11">2.4.1.18</ecNumber>
    </recommendedName>
</protein>
<dbReference type="InterPro" id="IPR037439">
    <property type="entry name" value="Branching_enzy"/>
</dbReference>
<comment type="catalytic activity">
    <reaction evidence="1">
        <text>Transfers a segment of a (1-&gt;4)-alpha-D-glucan chain to a primary hydroxy group in a similar glucan chain.</text>
        <dbReference type="EC" id="2.4.1.18"/>
    </reaction>
</comment>
<evidence type="ECO:0000256" key="7">
    <source>
        <dbReference type="ARBA" id="ARBA00022676"/>
    </source>
</evidence>
<dbReference type="PANTHER" id="PTHR43651">
    <property type="entry name" value="1,4-ALPHA-GLUCAN-BRANCHING ENZYME"/>
    <property type="match status" value="1"/>
</dbReference>
<keyword evidence="9" id="KW-0320">Glycogen biosynthesis</keyword>
<evidence type="ECO:0000256" key="2">
    <source>
        <dbReference type="ARBA" id="ARBA00002953"/>
    </source>
</evidence>